<dbReference type="Proteomes" id="UP000541610">
    <property type="component" value="Unassembled WGS sequence"/>
</dbReference>
<evidence type="ECO:0000256" key="3">
    <source>
        <dbReference type="SAM" id="SignalP"/>
    </source>
</evidence>
<feature type="coiled-coil region" evidence="1">
    <location>
        <begin position="479"/>
        <end position="506"/>
    </location>
</feature>
<organism evidence="4 5">
    <name type="scientific">Perkinsus olseni</name>
    <name type="common">Perkinsus atlanticus</name>
    <dbReference type="NCBI Taxonomy" id="32597"/>
    <lineage>
        <taxon>Eukaryota</taxon>
        <taxon>Sar</taxon>
        <taxon>Alveolata</taxon>
        <taxon>Perkinsozoa</taxon>
        <taxon>Perkinsea</taxon>
        <taxon>Perkinsida</taxon>
        <taxon>Perkinsidae</taxon>
        <taxon>Perkinsus</taxon>
    </lineage>
</organism>
<comment type="caution">
    <text evidence="4">The sequence shown here is derived from an EMBL/GenBank/DDBJ whole genome shotgun (WGS) entry which is preliminary data.</text>
</comment>
<protein>
    <submittedName>
        <fullName evidence="4">Uncharacterized protein</fullName>
    </submittedName>
</protein>
<keyword evidence="1" id="KW-0175">Coiled coil</keyword>
<evidence type="ECO:0000313" key="4">
    <source>
        <dbReference type="EMBL" id="KAF4690349.1"/>
    </source>
</evidence>
<feature type="chain" id="PRO_5029689873" evidence="3">
    <location>
        <begin position="23"/>
        <end position="1364"/>
    </location>
</feature>
<sequence>MRSRRRAPLWVALAVLVLGTRCVNLPGSMMLGRNESPLVDMTAEEVAALPVPVLVSLTKGVWHSLTPAQVSRLPARTLHLIPVQAVTLDTLTSYPPRTFKHSPRPTEEMIANQPSINDQQRILSSLNSDASISPEALLQEGAGRARYMHGGPARGYWSDWTNWYCDKYYWWQWCGEVAFVRTKALAESIKKMSARVKKAATQHDGLTPRAASLYKAVQVEQPAVESAFKEKYPELHELEDAIKVQVDASKDMMGEQFTKSSEEASGNIERLAKHLLEQTEETDKNLQKTVGKLSKAAMRVLRKVARGSSRSLRRVQKDNDRVASRSSRLIDDAANIIAKVNRMMASAGPREKHLLMAMVGKLRERLVQEQARQQRRIRPYERKEDRALAREREKIGGEMKRDMRALDEAAGDFAERVRRRLSKIGTEKAVIERTGRRDLARENRRLGDRLRSDAAIAESASRRAVNAGEMIERQLAANEKGMKERKHLVEAELQQAESRIETTDNLVEGRLVSSTDRVEKELLGESDLINTDLREEVGEEKRRASRRDMYFNSRIGDLANQAAMERGEEAREVAGAEQSLAAEESRLDRDIASAGQKQESRVRGFHDHSKGEVDHEARAIEDEGEDEASRLARVMDSLTATEHALMSSMGEDMKGMTDSGREEFMRLRESVSNAYADSEDGMSGFGGVLRTIGGGLQSSIDGQRAVREGLQGTIGNLDREEDKGNAAIQSLGSESSIDLKHQSAEFKKKGVDAVRSVDELLASSIDGTKVVMKDRQRDRMADLRGMLGDLSDTEGGISAINDETHGVLSKVRGEMGEYKQGLIGESNKLDAFLANSEGHEDQTALEATHGFEREQLARIARARQLLVKEMRQAEQGTSEKDVQRAKELKARMARIDGMLTAGDRRGVKNRAALAGVDHIGNVLRDRASSIHELGLQGMQDGKDEDEAVHNMRRDLMQQLAHYSIEIKNTRGSLDRGVQALDSGLREKRRRICGTFSRSGKKGLSRVIGVFATILLSAANAELRDILSSNMSQEEKIRAVLKLFEDGQGRFGHEFAATEERVRFLTGHWGSTGDEMHDFVQRELEKEAGVTAEEFEKLKARLGGDITKFQEMLANEKSTAIDLLKEQQVGEALRASNVDDGLGDFGNALMQAALMDGGQLGYNALATGRYITDARSTGGVFAREVRGLAHMAHAMDEKLMGDMAAQNGANLEEAARVEHAQAAFTSLAEGAMQEIQSEINRTRNSIDGLKGLGGSSDQVKKELSDLVKRTASSGRELDRLTTSSGPVFEEMSKEIGAYQRGQRETKRSQLKERKSIQQRLAAVDSRLKKARGELWSRVQENIAKDVQAYQQSFAEDREEFSRRGA</sequence>
<feature type="region of interest" description="Disordered" evidence="2">
    <location>
        <begin position="567"/>
        <end position="587"/>
    </location>
</feature>
<name>A0A7J6P2J7_PEROL</name>
<dbReference type="OrthoDB" id="10375531at2759"/>
<evidence type="ECO:0000256" key="1">
    <source>
        <dbReference type="SAM" id="Coils"/>
    </source>
</evidence>
<dbReference type="EMBL" id="JABANP010000101">
    <property type="protein sequence ID" value="KAF4690349.1"/>
    <property type="molecule type" value="Genomic_DNA"/>
</dbReference>
<evidence type="ECO:0000256" key="2">
    <source>
        <dbReference type="SAM" id="MobiDB-lite"/>
    </source>
</evidence>
<reference evidence="4 5" key="1">
    <citation type="submission" date="2020-04" db="EMBL/GenBank/DDBJ databases">
        <title>Perkinsus olseni comparative genomics.</title>
        <authorList>
            <person name="Bogema D.R."/>
        </authorList>
    </citation>
    <scope>NUCLEOTIDE SEQUENCE [LARGE SCALE GENOMIC DNA]</scope>
    <source>
        <strain evidence="4">00978-12</strain>
    </source>
</reference>
<keyword evidence="3" id="KW-0732">Signal</keyword>
<accession>A0A7J6P2J7</accession>
<gene>
    <name evidence="4" type="ORF">FOZ60_000319</name>
</gene>
<evidence type="ECO:0000313" key="5">
    <source>
        <dbReference type="Proteomes" id="UP000541610"/>
    </source>
</evidence>
<feature type="signal peptide" evidence="3">
    <location>
        <begin position="1"/>
        <end position="22"/>
    </location>
</feature>
<proteinExistence type="predicted"/>